<dbReference type="InterPro" id="IPR015867">
    <property type="entry name" value="N-reg_PII/ATP_PRibTrfase_C"/>
</dbReference>
<dbReference type="SUPFAM" id="SSF54913">
    <property type="entry name" value="GlnB-like"/>
    <property type="match status" value="1"/>
</dbReference>
<dbReference type="EMBL" id="NMOS02000007">
    <property type="protein sequence ID" value="RDH40540.1"/>
    <property type="molecule type" value="Genomic_DNA"/>
</dbReference>
<dbReference type="Pfam" id="PF02641">
    <property type="entry name" value="DUF190"/>
    <property type="match status" value="1"/>
</dbReference>
<accession>A0A370CJ02</accession>
<reference evidence="2 3" key="1">
    <citation type="journal article" date="2017" name="Int. J. Syst. Evol. Microbiol.">
        <title>Aquarickettsiella crustaci n. gen. n. sp. (Gammaproteobacteria: Legionellales: Coxiellaceae); a bacterial pathogen of the freshwater crustacean: Gammarus fossarum (Malacostraca: Amphipoda).</title>
        <authorList>
            <person name="Bojko J."/>
            <person name="Dunn A.M."/>
            <person name="Stebbing P.D."/>
            <person name="Van Aerle R."/>
            <person name="Bacela-Spychalska K."/>
            <person name="Bean T.P."/>
            <person name="Stentiford G.D."/>
        </authorList>
    </citation>
    <scope>NUCLEOTIDE SEQUENCE [LARGE SCALE GENOMIC DNA]</scope>
    <source>
        <strain evidence="2">RA15029</strain>
    </source>
</reference>
<dbReference type="Gene3D" id="3.30.70.120">
    <property type="match status" value="1"/>
</dbReference>
<dbReference type="InterPro" id="IPR011322">
    <property type="entry name" value="N-reg_PII-like_a/b"/>
</dbReference>
<dbReference type="InterPro" id="IPR003793">
    <property type="entry name" value="UPF0166"/>
</dbReference>
<sequence length="102" mass="11550">MKTLDILVVRIYITEASHLLNKIIDYLKNDKISGLSVFRAIAGIGESGNLSLSLLDLSLNLPITVEFFDYNKDKVLRALEHLHQFINPGHIIFWDAKVIVTD</sequence>
<dbReference type="AlphaFoldDB" id="A0A370CJ02"/>
<dbReference type="Proteomes" id="UP000226429">
    <property type="component" value="Unassembled WGS sequence"/>
</dbReference>
<gene>
    <name evidence="2" type="ORF">CFE62_003335</name>
</gene>
<proteinExistence type="inferred from homology"/>
<evidence type="ECO:0000313" key="2">
    <source>
        <dbReference type="EMBL" id="RDH40540.1"/>
    </source>
</evidence>
<comment type="similarity">
    <text evidence="1">Belongs to the UPF0166 family.</text>
</comment>
<evidence type="ECO:0000313" key="3">
    <source>
        <dbReference type="Proteomes" id="UP000226429"/>
    </source>
</evidence>
<reference evidence="2 3" key="2">
    <citation type="journal article" date="2018" name="J. Invertebr. Pathol.">
        <title>'Candidatus Aquirickettsiella gammari' (Gammaproteobacteria: Legionellales: Coxiellaceae): A bacterial pathogen of the freshwater crustacean Gammarus fossarum (Malacostraca: Amphipoda).</title>
        <authorList>
            <person name="Bojko J."/>
            <person name="Dunn A.M."/>
            <person name="Stebbing P.D."/>
            <person name="van Aerle R."/>
            <person name="Bacela-Spychalska K."/>
            <person name="Bean T.P."/>
            <person name="Urrutia A."/>
            <person name="Stentiford G.D."/>
        </authorList>
    </citation>
    <scope>NUCLEOTIDE SEQUENCE [LARGE SCALE GENOMIC DNA]</scope>
    <source>
        <strain evidence="2">RA15029</strain>
    </source>
</reference>
<dbReference type="PANTHER" id="PTHR35983">
    <property type="entry name" value="UPF0166 PROTEIN TM_0021"/>
    <property type="match status" value="1"/>
</dbReference>
<keyword evidence="3" id="KW-1185">Reference proteome</keyword>
<protein>
    <submittedName>
        <fullName evidence="2">Uncharacterized protein</fullName>
    </submittedName>
</protein>
<evidence type="ECO:0000256" key="1">
    <source>
        <dbReference type="ARBA" id="ARBA00010554"/>
    </source>
</evidence>
<comment type="caution">
    <text evidence="2">The sequence shown here is derived from an EMBL/GenBank/DDBJ whole genome shotgun (WGS) entry which is preliminary data.</text>
</comment>
<name>A0A370CJ02_9COXI</name>
<organism evidence="2 3">
    <name type="scientific">Candidatus Aquirickettsiella gammari</name>
    <dbReference type="NCBI Taxonomy" id="2016198"/>
    <lineage>
        <taxon>Bacteria</taxon>
        <taxon>Pseudomonadati</taxon>
        <taxon>Pseudomonadota</taxon>
        <taxon>Gammaproteobacteria</taxon>
        <taxon>Legionellales</taxon>
        <taxon>Coxiellaceae</taxon>
        <taxon>Candidatus Aquirickettsiella</taxon>
    </lineage>
</organism>
<dbReference type="PANTHER" id="PTHR35983:SF1">
    <property type="entry name" value="UPF0166 PROTEIN TM_0021"/>
    <property type="match status" value="1"/>
</dbReference>